<keyword evidence="2 8" id="KW-0444">Lipid biosynthesis</keyword>
<dbReference type="InterPro" id="IPR009081">
    <property type="entry name" value="PP-bd_ACP"/>
</dbReference>
<dbReference type="GO" id="GO:0000035">
    <property type="term" value="F:acyl binding"/>
    <property type="evidence" value="ECO:0007669"/>
    <property type="project" value="TreeGrafter"/>
</dbReference>
<dbReference type="GO" id="GO:0009245">
    <property type="term" value="P:lipid A biosynthetic process"/>
    <property type="evidence" value="ECO:0007669"/>
    <property type="project" value="TreeGrafter"/>
</dbReference>
<dbReference type="KEGG" id="mno:Mnod_1634"/>
<evidence type="ECO:0000313" key="10">
    <source>
        <dbReference type="EMBL" id="ACL56624.1"/>
    </source>
</evidence>
<dbReference type="GO" id="GO:0036104">
    <property type="term" value="P:Kdo2-lipid A biosynthetic process"/>
    <property type="evidence" value="ECO:0007669"/>
    <property type="project" value="UniProtKB-UniPathway"/>
</dbReference>
<dbReference type="AlphaFoldDB" id="B8IPX4"/>
<dbReference type="Gene3D" id="1.10.1200.10">
    <property type="entry name" value="ACP-like"/>
    <property type="match status" value="1"/>
</dbReference>
<dbReference type="InterPro" id="IPR036736">
    <property type="entry name" value="ACP-like_sf"/>
</dbReference>
<dbReference type="OrthoDB" id="9804551at2"/>
<dbReference type="PROSITE" id="PS50075">
    <property type="entry name" value="CARRIER"/>
    <property type="match status" value="1"/>
</dbReference>
<evidence type="ECO:0000256" key="6">
    <source>
        <dbReference type="ARBA" id="ARBA00023160"/>
    </source>
</evidence>
<keyword evidence="11" id="KW-1185">Reference proteome</keyword>
<dbReference type="GO" id="GO:0016020">
    <property type="term" value="C:membrane"/>
    <property type="evidence" value="ECO:0007669"/>
    <property type="project" value="GOC"/>
</dbReference>
<feature type="domain" description="Carrier" evidence="9">
    <location>
        <begin position="1"/>
        <end position="79"/>
    </location>
</feature>
<evidence type="ECO:0000256" key="7">
    <source>
        <dbReference type="ARBA" id="ARBA00024328"/>
    </source>
</evidence>
<keyword evidence="3 8" id="KW-0597">Phosphoprotein</keyword>
<dbReference type="SUPFAM" id="SSF47336">
    <property type="entry name" value="ACP-like"/>
    <property type="match status" value="1"/>
</dbReference>
<dbReference type="HAMAP" id="MF_01217">
    <property type="entry name" value="Acyl_carrier"/>
    <property type="match status" value="1"/>
</dbReference>
<dbReference type="GO" id="GO:0000036">
    <property type="term" value="F:acyl carrier activity"/>
    <property type="evidence" value="ECO:0007669"/>
    <property type="project" value="UniProtKB-UniRule"/>
</dbReference>
<proteinExistence type="inferred from homology"/>
<evidence type="ECO:0000256" key="5">
    <source>
        <dbReference type="ARBA" id="ARBA00023098"/>
    </source>
</evidence>
<gene>
    <name evidence="8" type="primary">acpP</name>
    <name evidence="10" type="ordered locus">Mnod_1634</name>
</gene>
<comment type="pathway">
    <text evidence="7">Glycolipid biosynthesis; KDO(2)-lipid A biosynthesis.</text>
</comment>
<name>B8IPX4_METNO</name>
<evidence type="ECO:0000256" key="3">
    <source>
        <dbReference type="ARBA" id="ARBA00022553"/>
    </source>
</evidence>
<dbReference type="InterPro" id="IPR006162">
    <property type="entry name" value="Ppantetheine_attach_site"/>
</dbReference>
<feature type="modified residue" description="O-(pantetheine 4'-phosphoryl)serine" evidence="8">
    <location>
        <position position="39"/>
    </location>
</feature>
<dbReference type="PANTHER" id="PTHR20863:SF76">
    <property type="entry name" value="CARRIER DOMAIN-CONTAINING PROTEIN"/>
    <property type="match status" value="1"/>
</dbReference>
<dbReference type="HOGENOM" id="CLU_108696_5_6_5"/>
<evidence type="ECO:0000259" key="9">
    <source>
        <dbReference type="PROSITE" id="PS50075"/>
    </source>
</evidence>
<dbReference type="RefSeq" id="WP_015928318.1">
    <property type="nucleotide sequence ID" value="NC_011894.1"/>
</dbReference>
<keyword evidence="8" id="KW-0963">Cytoplasm</keyword>
<dbReference type="PROSITE" id="PS00012">
    <property type="entry name" value="PHOSPHOPANTETHEINE"/>
    <property type="match status" value="1"/>
</dbReference>
<sequence>MQQNAIEATLIRILEEVAGVDRAAISRDRRLREELGVDSLSLVDVAVAAEDALGLALPDEELERARTVGDVIDFIRRATASAEIVSPRPS</sequence>
<dbReference type="UniPathway" id="UPA00360"/>
<keyword evidence="4 8" id="KW-0276">Fatty acid metabolism</keyword>
<organism evidence="10 11">
    <name type="scientific">Methylobacterium nodulans (strain LMG 21967 / CNCM I-2342 / ORS 2060)</name>
    <dbReference type="NCBI Taxonomy" id="460265"/>
    <lineage>
        <taxon>Bacteria</taxon>
        <taxon>Pseudomonadati</taxon>
        <taxon>Pseudomonadota</taxon>
        <taxon>Alphaproteobacteria</taxon>
        <taxon>Hyphomicrobiales</taxon>
        <taxon>Methylobacteriaceae</taxon>
        <taxon>Methylobacterium</taxon>
    </lineage>
</organism>
<comment type="function">
    <text evidence="8">Carrier of the growing fatty acid chain in fatty acid biosynthesis.</text>
</comment>
<evidence type="ECO:0000256" key="8">
    <source>
        <dbReference type="HAMAP-Rule" id="MF_01217"/>
    </source>
</evidence>
<protein>
    <recommendedName>
        <fullName evidence="8">Acyl carrier protein</fullName>
        <shortName evidence="8">ACP</shortName>
    </recommendedName>
</protein>
<dbReference type="PANTHER" id="PTHR20863">
    <property type="entry name" value="ACYL CARRIER PROTEIN"/>
    <property type="match status" value="1"/>
</dbReference>
<evidence type="ECO:0000256" key="4">
    <source>
        <dbReference type="ARBA" id="ARBA00022832"/>
    </source>
</evidence>
<dbReference type="UniPathway" id="UPA00094"/>
<dbReference type="EMBL" id="CP001349">
    <property type="protein sequence ID" value="ACL56624.1"/>
    <property type="molecule type" value="Genomic_DNA"/>
</dbReference>
<dbReference type="Pfam" id="PF00550">
    <property type="entry name" value="PP-binding"/>
    <property type="match status" value="1"/>
</dbReference>
<dbReference type="GO" id="GO:0005829">
    <property type="term" value="C:cytosol"/>
    <property type="evidence" value="ECO:0007669"/>
    <property type="project" value="TreeGrafter"/>
</dbReference>
<evidence type="ECO:0000313" key="11">
    <source>
        <dbReference type="Proteomes" id="UP000008207"/>
    </source>
</evidence>
<comment type="pathway">
    <text evidence="8">Lipid metabolism; fatty acid biosynthesis.</text>
</comment>
<evidence type="ECO:0000256" key="2">
    <source>
        <dbReference type="ARBA" id="ARBA00022516"/>
    </source>
</evidence>
<accession>B8IPX4</accession>
<keyword evidence="5 8" id="KW-0443">Lipid metabolism</keyword>
<comment type="similarity">
    <text evidence="8">Belongs to the acyl carrier protein (ACP) family.</text>
</comment>
<dbReference type="STRING" id="460265.Mnod_1634"/>
<keyword evidence="1 8" id="KW-0596">Phosphopantetheine</keyword>
<keyword evidence="6 8" id="KW-0275">Fatty acid biosynthesis</keyword>
<comment type="subcellular location">
    <subcellularLocation>
        <location evidence="8">Cytoplasm</location>
    </subcellularLocation>
</comment>
<reference evidence="10 11" key="1">
    <citation type="submission" date="2009-01" db="EMBL/GenBank/DDBJ databases">
        <title>Complete sequence of chromosome of Methylobacterium nodulans ORS 2060.</title>
        <authorList>
            <consortium name="US DOE Joint Genome Institute"/>
            <person name="Lucas S."/>
            <person name="Copeland A."/>
            <person name="Lapidus A."/>
            <person name="Glavina del Rio T."/>
            <person name="Dalin E."/>
            <person name="Tice H."/>
            <person name="Bruce D."/>
            <person name="Goodwin L."/>
            <person name="Pitluck S."/>
            <person name="Sims D."/>
            <person name="Brettin T."/>
            <person name="Detter J.C."/>
            <person name="Han C."/>
            <person name="Larimer F."/>
            <person name="Land M."/>
            <person name="Hauser L."/>
            <person name="Kyrpides N."/>
            <person name="Ivanova N."/>
            <person name="Marx C.J."/>
            <person name="Richardson P."/>
        </authorList>
    </citation>
    <scope>NUCLEOTIDE SEQUENCE [LARGE SCALE GENOMIC DNA]</scope>
    <source>
        <strain evidence="11">LMG 21967 / CNCM I-2342 / ORS 2060</strain>
    </source>
</reference>
<dbReference type="Proteomes" id="UP000008207">
    <property type="component" value="Chromosome"/>
</dbReference>
<comment type="PTM">
    <text evidence="8">4'-phosphopantetheine is transferred from CoA to a specific serine of apo-ACP by AcpS. This modification is essential for activity because fatty acids are bound in thioester linkage to the sulfhydryl of the prosthetic group.</text>
</comment>
<dbReference type="InterPro" id="IPR003231">
    <property type="entry name" value="ACP"/>
</dbReference>
<dbReference type="eggNOG" id="COG0236">
    <property type="taxonomic scope" value="Bacteria"/>
</dbReference>
<evidence type="ECO:0000256" key="1">
    <source>
        <dbReference type="ARBA" id="ARBA00022450"/>
    </source>
</evidence>